<dbReference type="EMBL" id="FN648819">
    <property type="protein sequence ID" value="CBN74946.1"/>
    <property type="molecule type" value="Genomic_DNA"/>
</dbReference>
<name>D8LQR9_ECTSI</name>
<accession>D8LQR9</accession>
<evidence type="ECO:0000313" key="2">
    <source>
        <dbReference type="Proteomes" id="UP000002630"/>
    </source>
</evidence>
<dbReference type="OrthoDB" id="10262915at2759"/>
<organism evidence="1 2">
    <name type="scientific">Ectocarpus siliculosus</name>
    <name type="common">Brown alga</name>
    <name type="synonym">Conferva siliculosa</name>
    <dbReference type="NCBI Taxonomy" id="2880"/>
    <lineage>
        <taxon>Eukaryota</taxon>
        <taxon>Sar</taxon>
        <taxon>Stramenopiles</taxon>
        <taxon>Ochrophyta</taxon>
        <taxon>PX clade</taxon>
        <taxon>Phaeophyceae</taxon>
        <taxon>Ectocarpales</taxon>
        <taxon>Ectocarpaceae</taxon>
        <taxon>Ectocarpus</taxon>
    </lineage>
</organism>
<proteinExistence type="predicted"/>
<evidence type="ECO:0000313" key="1">
    <source>
        <dbReference type="EMBL" id="CBN74946.1"/>
    </source>
</evidence>
<dbReference type="EMBL" id="FN649750">
    <property type="protein sequence ID" value="CBN74946.1"/>
    <property type="molecule type" value="Genomic_DNA"/>
</dbReference>
<dbReference type="AlphaFoldDB" id="D8LQR9"/>
<dbReference type="InParanoid" id="D8LQR9"/>
<protein>
    <submittedName>
        <fullName evidence="1">Uncharacterized protein</fullName>
    </submittedName>
</protein>
<dbReference type="Proteomes" id="UP000002630">
    <property type="component" value="Linkage Group LG25"/>
</dbReference>
<keyword evidence="2" id="KW-1185">Reference proteome</keyword>
<gene>
    <name evidence="1" type="ORF">Esi_0060_0054</name>
</gene>
<sequence length="80" mass="9063">MTDSAGNSWTPYTPSNSPYEFTDFKKWQPLVESDGLGYVSSQEHVTPHIGSTGRYFGFSSKEDEEDFSSRTIDAPDYLNR</sequence>
<reference evidence="1 2" key="1">
    <citation type="journal article" date="2010" name="Nature">
        <title>The Ectocarpus genome and the independent evolution of multicellularity in brown algae.</title>
        <authorList>
            <person name="Cock J.M."/>
            <person name="Sterck L."/>
            <person name="Rouze P."/>
            <person name="Scornet D."/>
            <person name="Allen A.E."/>
            <person name="Amoutzias G."/>
            <person name="Anthouard V."/>
            <person name="Artiguenave F."/>
            <person name="Aury J.M."/>
            <person name="Badger J.H."/>
            <person name="Beszteri B."/>
            <person name="Billiau K."/>
            <person name="Bonnet E."/>
            <person name="Bothwell J.H."/>
            <person name="Bowler C."/>
            <person name="Boyen C."/>
            <person name="Brownlee C."/>
            <person name="Carrano C.J."/>
            <person name="Charrier B."/>
            <person name="Cho G.Y."/>
            <person name="Coelho S.M."/>
            <person name="Collen J."/>
            <person name="Corre E."/>
            <person name="Da Silva C."/>
            <person name="Delage L."/>
            <person name="Delaroque N."/>
            <person name="Dittami S.M."/>
            <person name="Doulbeau S."/>
            <person name="Elias M."/>
            <person name="Farnham G."/>
            <person name="Gachon C.M."/>
            <person name="Gschloessl B."/>
            <person name="Heesch S."/>
            <person name="Jabbari K."/>
            <person name="Jubin C."/>
            <person name="Kawai H."/>
            <person name="Kimura K."/>
            <person name="Kloareg B."/>
            <person name="Kupper F.C."/>
            <person name="Lang D."/>
            <person name="Le Bail A."/>
            <person name="Leblanc C."/>
            <person name="Lerouge P."/>
            <person name="Lohr M."/>
            <person name="Lopez P.J."/>
            <person name="Martens C."/>
            <person name="Maumus F."/>
            <person name="Michel G."/>
            <person name="Miranda-Saavedra D."/>
            <person name="Morales J."/>
            <person name="Moreau H."/>
            <person name="Motomura T."/>
            <person name="Nagasato C."/>
            <person name="Napoli C.A."/>
            <person name="Nelson D.R."/>
            <person name="Nyvall-Collen P."/>
            <person name="Peters A.F."/>
            <person name="Pommier C."/>
            <person name="Potin P."/>
            <person name="Poulain J."/>
            <person name="Quesneville H."/>
            <person name="Read B."/>
            <person name="Rensing S.A."/>
            <person name="Ritter A."/>
            <person name="Rousvoal S."/>
            <person name="Samanta M."/>
            <person name="Samson G."/>
            <person name="Schroeder D.C."/>
            <person name="Segurens B."/>
            <person name="Strittmatter M."/>
            <person name="Tonon T."/>
            <person name="Tregear J.W."/>
            <person name="Valentin K."/>
            <person name="von Dassow P."/>
            <person name="Yamagishi T."/>
            <person name="Van de Peer Y."/>
            <person name="Wincker P."/>
        </authorList>
    </citation>
    <scope>NUCLEOTIDE SEQUENCE [LARGE SCALE GENOMIC DNA]</scope>
    <source>
        <strain evidence="2">Ec32 / CCAP1310/4</strain>
    </source>
</reference>